<comment type="caution">
    <text evidence="1">The sequence shown here is derived from an EMBL/GenBank/DDBJ whole genome shotgun (WGS) entry which is preliminary data.</text>
</comment>
<sequence length="117" mass="13634">MIDALHFYSGLKMAESMDICIVAISQGTNEVDHQYLAWCVLRPWKRQLMAFFLSLYFAGIRSLAPVEEIGKIKFFQFMVFALCWFDKTFIVVPVNKIKTSIILLNKSFYVSFLYKKA</sequence>
<dbReference type="EMBL" id="BPLR01019279">
    <property type="protein sequence ID" value="GIZ05311.1"/>
    <property type="molecule type" value="Genomic_DNA"/>
</dbReference>
<dbReference type="AlphaFoldDB" id="A0AAV4YCW9"/>
<evidence type="ECO:0000313" key="1">
    <source>
        <dbReference type="EMBL" id="GIZ05311.1"/>
    </source>
</evidence>
<protein>
    <submittedName>
        <fullName evidence="1">Uncharacterized protein</fullName>
    </submittedName>
</protein>
<organism evidence="1 2">
    <name type="scientific">Caerostris extrusa</name>
    <name type="common">Bark spider</name>
    <name type="synonym">Caerostris bankana</name>
    <dbReference type="NCBI Taxonomy" id="172846"/>
    <lineage>
        <taxon>Eukaryota</taxon>
        <taxon>Metazoa</taxon>
        <taxon>Ecdysozoa</taxon>
        <taxon>Arthropoda</taxon>
        <taxon>Chelicerata</taxon>
        <taxon>Arachnida</taxon>
        <taxon>Araneae</taxon>
        <taxon>Araneomorphae</taxon>
        <taxon>Entelegynae</taxon>
        <taxon>Araneoidea</taxon>
        <taxon>Araneidae</taxon>
        <taxon>Caerostris</taxon>
    </lineage>
</organism>
<dbReference type="Proteomes" id="UP001054945">
    <property type="component" value="Unassembled WGS sequence"/>
</dbReference>
<accession>A0AAV4YCW9</accession>
<evidence type="ECO:0000313" key="2">
    <source>
        <dbReference type="Proteomes" id="UP001054945"/>
    </source>
</evidence>
<gene>
    <name evidence="1" type="ORF">CEXT_491031</name>
</gene>
<proteinExistence type="predicted"/>
<reference evidence="1 2" key="1">
    <citation type="submission" date="2021-06" db="EMBL/GenBank/DDBJ databases">
        <title>Caerostris extrusa draft genome.</title>
        <authorList>
            <person name="Kono N."/>
            <person name="Arakawa K."/>
        </authorList>
    </citation>
    <scope>NUCLEOTIDE SEQUENCE [LARGE SCALE GENOMIC DNA]</scope>
</reference>
<keyword evidence="2" id="KW-1185">Reference proteome</keyword>
<name>A0AAV4YCW9_CAEEX</name>